<evidence type="ECO:0000256" key="1">
    <source>
        <dbReference type="SAM" id="Phobius"/>
    </source>
</evidence>
<dbReference type="KEGG" id="dai:Desaci_1486"/>
<keyword evidence="1" id="KW-0812">Transmembrane</keyword>
<feature type="transmembrane region" description="Helical" evidence="1">
    <location>
        <begin position="6"/>
        <end position="22"/>
    </location>
</feature>
<gene>
    <name evidence="2" type="ordered locus">Desaci_1486</name>
</gene>
<dbReference type="AlphaFoldDB" id="I4D3X6"/>
<dbReference type="InterPro" id="IPR023813">
    <property type="entry name" value="HsmA-like"/>
</dbReference>
<dbReference type="NCBIfam" id="TIGR03987">
    <property type="entry name" value="HsmA family protein"/>
    <property type="match status" value="1"/>
</dbReference>
<dbReference type="OrthoDB" id="5396526at2"/>
<protein>
    <submittedName>
        <fullName evidence="2">TIGR03987 family protein</fullName>
    </submittedName>
</protein>
<sequence length="125" mass="14673">MLTYAIIFINFALIFYSVGVWSEKIQGNLKAWHLTFFYFGLVCDTTGTWIMENIARSIEIITSNSYFHSITGVLAIILMLVHAFWATFVLIKKDDLMINKFHKFSIFVWIIWLIPFISGFVFRMI</sequence>
<feature type="transmembrane region" description="Helical" evidence="1">
    <location>
        <begin position="34"/>
        <end position="51"/>
    </location>
</feature>
<dbReference type="EMBL" id="CP003639">
    <property type="protein sequence ID" value="AFM40500.1"/>
    <property type="molecule type" value="Genomic_DNA"/>
</dbReference>
<proteinExistence type="predicted"/>
<dbReference type="eggNOG" id="ENOG5032TIN">
    <property type="taxonomic scope" value="Bacteria"/>
</dbReference>
<dbReference type="HOGENOM" id="CLU_137819_0_0_9"/>
<evidence type="ECO:0000313" key="3">
    <source>
        <dbReference type="Proteomes" id="UP000002892"/>
    </source>
</evidence>
<reference evidence="2 3" key="1">
    <citation type="journal article" date="2012" name="J. Bacteriol.">
        <title>Complete genome sequences of Desulfosporosinus orientis DSM765T, Desulfosporosinus youngiae DSM17734T, Desulfosporosinus meridiei DSM13257T, and Desulfosporosinus acidiphilus DSM22704T.</title>
        <authorList>
            <person name="Pester M."/>
            <person name="Brambilla E."/>
            <person name="Alazard D."/>
            <person name="Rattei T."/>
            <person name="Weinmaier T."/>
            <person name="Han J."/>
            <person name="Lucas S."/>
            <person name="Lapidus A."/>
            <person name="Cheng J.F."/>
            <person name="Goodwin L."/>
            <person name="Pitluck S."/>
            <person name="Peters L."/>
            <person name="Ovchinnikova G."/>
            <person name="Teshima H."/>
            <person name="Detter J.C."/>
            <person name="Han C.S."/>
            <person name="Tapia R."/>
            <person name="Land M.L."/>
            <person name="Hauser L."/>
            <person name="Kyrpides N.C."/>
            <person name="Ivanova N.N."/>
            <person name="Pagani I."/>
            <person name="Huntmann M."/>
            <person name="Wei C.L."/>
            <person name="Davenport K.W."/>
            <person name="Daligault H."/>
            <person name="Chain P.S."/>
            <person name="Chen A."/>
            <person name="Mavromatis K."/>
            <person name="Markowitz V."/>
            <person name="Szeto E."/>
            <person name="Mikhailova N."/>
            <person name="Pati A."/>
            <person name="Wagner M."/>
            <person name="Woyke T."/>
            <person name="Ollivier B."/>
            <person name="Klenk H.P."/>
            <person name="Spring S."/>
            <person name="Loy A."/>
        </authorList>
    </citation>
    <scope>NUCLEOTIDE SEQUENCE [LARGE SCALE GENOMIC DNA]</scope>
    <source>
        <strain evidence="3">DSM 22704 / JCM 16185 / SJ4</strain>
    </source>
</reference>
<name>I4D3X6_DESAJ</name>
<keyword evidence="1" id="KW-1133">Transmembrane helix</keyword>
<feature type="transmembrane region" description="Helical" evidence="1">
    <location>
        <begin position="66"/>
        <end position="91"/>
    </location>
</feature>
<dbReference type="Proteomes" id="UP000002892">
    <property type="component" value="Chromosome"/>
</dbReference>
<evidence type="ECO:0000313" key="2">
    <source>
        <dbReference type="EMBL" id="AFM40500.1"/>
    </source>
</evidence>
<dbReference type="STRING" id="646529.Desaci_1486"/>
<dbReference type="RefSeq" id="WP_014826507.1">
    <property type="nucleotide sequence ID" value="NC_018068.1"/>
</dbReference>
<keyword evidence="3" id="KW-1185">Reference proteome</keyword>
<feature type="transmembrane region" description="Helical" evidence="1">
    <location>
        <begin position="103"/>
        <end position="122"/>
    </location>
</feature>
<organism evidence="2 3">
    <name type="scientific">Desulfosporosinus acidiphilus (strain DSM 22704 / JCM 16185 / SJ4)</name>
    <dbReference type="NCBI Taxonomy" id="646529"/>
    <lineage>
        <taxon>Bacteria</taxon>
        <taxon>Bacillati</taxon>
        <taxon>Bacillota</taxon>
        <taxon>Clostridia</taxon>
        <taxon>Eubacteriales</taxon>
        <taxon>Desulfitobacteriaceae</taxon>
        <taxon>Desulfosporosinus</taxon>
    </lineage>
</organism>
<keyword evidence="1" id="KW-0472">Membrane</keyword>
<accession>I4D3X6</accession>